<dbReference type="KEGG" id="aluc:AKAW2_20392A"/>
<evidence type="ECO:0000313" key="11">
    <source>
        <dbReference type="Proteomes" id="UP000661280"/>
    </source>
</evidence>
<dbReference type="CDD" id="cd00067">
    <property type="entry name" value="GAL4"/>
    <property type="match status" value="1"/>
</dbReference>
<evidence type="ECO:0000256" key="5">
    <source>
        <dbReference type="ARBA" id="ARBA00023242"/>
    </source>
</evidence>
<evidence type="ECO:0000256" key="4">
    <source>
        <dbReference type="ARBA" id="ARBA00023163"/>
    </source>
</evidence>
<evidence type="ECO:0000256" key="6">
    <source>
        <dbReference type="SAM" id="MobiDB-lite"/>
    </source>
</evidence>
<dbReference type="SMART" id="SM00066">
    <property type="entry name" value="GAL4"/>
    <property type="match status" value="1"/>
</dbReference>
<reference evidence="8" key="4">
    <citation type="submission" date="2021-02" db="EMBL/GenBank/DDBJ databases">
        <title>Aspergillus luchuensis mut. kawachii IFO 4304 genome sequence.</title>
        <authorList>
            <person name="Mori K."/>
            <person name="Kadooka C."/>
            <person name="Goto M."/>
            <person name="Futagami T."/>
        </authorList>
    </citation>
    <scope>NUCLEOTIDE SEQUENCE</scope>
    <source>
        <strain evidence="8">IFO 4308</strain>
    </source>
</reference>
<dbReference type="PROSITE" id="PS50048">
    <property type="entry name" value="ZN2_CY6_FUNGAL_2"/>
    <property type="match status" value="1"/>
</dbReference>
<dbReference type="Proteomes" id="UP000661280">
    <property type="component" value="Chromosome 2"/>
</dbReference>
<dbReference type="SUPFAM" id="SSF57701">
    <property type="entry name" value="Zn2/Cys6 DNA-binding domain"/>
    <property type="match status" value="1"/>
</dbReference>
<dbReference type="Proteomes" id="UP000075230">
    <property type="component" value="Unassembled WGS sequence"/>
</dbReference>
<reference evidence="10" key="2">
    <citation type="submission" date="2016-02" db="EMBL/GenBank/DDBJ databases">
        <title>Genome sequencing of Aspergillus luchuensis NBRC 4314.</title>
        <authorList>
            <person name="Yamada O."/>
        </authorList>
    </citation>
    <scope>NUCLEOTIDE SEQUENCE [LARGE SCALE GENOMIC DNA]</scope>
    <source>
        <strain evidence="10">RIB 2604</strain>
    </source>
</reference>
<dbReference type="GO" id="GO:0000981">
    <property type="term" value="F:DNA-binding transcription factor activity, RNA polymerase II-specific"/>
    <property type="evidence" value="ECO:0007669"/>
    <property type="project" value="InterPro"/>
</dbReference>
<dbReference type="AlphaFoldDB" id="A0A146FP73"/>
<dbReference type="EMBL" id="AP024426">
    <property type="protein sequence ID" value="BCR95452.1"/>
    <property type="molecule type" value="Genomic_DNA"/>
</dbReference>
<reference evidence="8" key="3">
    <citation type="submission" date="2021-01" db="EMBL/GenBank/DDBJ databases">
        <authorList>
            <consortium name="Aspergillus luchuensis mut. kawachii IFO 4304 genome sequencing consortium"/>
            <person name="Kazuki M."/>
            <person name="Futagami T."/>
        </authorList>
    </citation>
    <scope>NUCLEOTIDE SEQUENCE</scope>
    <source>
        <strain evidence="8">IFO 4308</strain>
    </source>
</reference>
<reference evidence="9 10" key="1">
    <citation type="journal article" date="2016" name="DNA Res.">
        <title>Genome sequence of Aspergillus luchuensis NBRC 4314.</title>
        <authorList>
            <person name="Yamada O."/>
            <person name="Machida M."/>
            <person name="Hosoyama A."/>
            <person name="Goto M."/>
            <person name="Takahashi T."/>
            <person name="Futagami T."/>
            <person name="Yamagata Y."/>
            <person name="Takeuchi M."/>
            <person name="Kobayashi T."/>
            <person name="Koike H."/>
            <person name="Abe K."/>
            <person name="Asai K."/>
            <person name="Arita M."/>
            <person name="Fujita N."/>
            <person name="Fukuda K."/>
            <person name="Higa K."/>
            <person name="Horikawa H."/>
            <person name="Ishikawa T."/>
            <person name="Jinno K."/>
            <person name="Kato Y."/>
            <person name="Kirimura K."/>
            <person name="Mizutani O."/>
            <person name="Nakasone K."/>
            <person name="Sano M."/>
            <person name="Shiraishi Y."/>
            <person name="Tsukahara M."/>
            <person name="Gomi K."/>
        </authorList>
    </citation>
    <scope>NUCLEOTIDE SEQUENCE [LARGE SCALE GENOMIC DNA]</scope>
    <source>
        <strain evidence="9 10">RIB 2604</strain>
    </source>
</reference>
<evidence type="ECO:0000313" key="9">
    <source>
        <dbReference type="EMBL" id="GAT27555.1"/>
    </source>
</evidence>
<dbReference type="GO" id="GO:0009893">
    <property type="term" value="P:positive regulation of metabolic process"/>
    <property type="evidence" value="ECO:0007669"/>
    <property type="project" value="UniProtKB-ARBA"/>
</dbReference>
<dbReference type="PROSITE" id="PS00463">
    <property type="entry name" value="ZN2_CY6_FUNGAL_1"/>
    <property type="match status" value="1"/>
</dbReference>
<evidence type="ECO:0000256" key="1">
    <source>
        <dbReference type="ARBA" id="ARBA00004123"/>
    </source>
</evidence>
<feature type="compositionally biased region" description="Low complexity" evidence="6">
    <location>
        <begin position="71"/>
        <end position="81"/>
    </location>
</feature>
<dbReference type="VEuPathDB" id="FungiDB:ASPFODRAFT_56337"/>
<dbReference type="GO" id="GO:0005634">
    <property type="term" value="C:nucleus"/>
    <property type="evidence" value="ECO:0007669"/>
    <property type="project" value="UniProtKB-SubCell"/>
</dbReference>
<dbReference type="OrthoDB" id="3014581at2759"/>
<dbReference type="Pfam" id="PF00172">
    <property type="entry name" value="Zn_clus"/>
    <property type="match status" value="1"/>
</dbReference>
<feature type="domain" description="Zn(2)-C6 fungal-type" evidence="7">
    <location>
        <begin position="23"/>
        <end position="52"/>
    </location>
</feature>
<evidence type="ECO:0000256" key="3">
    <source>
        <dbReference type="ARBA" id="ARBA00023125"/>
    </source>
</evidence>
<keyword evidence="5" id="KW-0539">Nucleus</keyword>
<dbReference type="CDD" id="cd12148">
    <property type="entry name" value="fungal_TF_MHR"/>
    <property type="match status" value="1"/>
</dbReference>
<keyword evidence="3" id="KW-0238">DNA-binding</keyword>
<proteinExistence type="predicted"/>
<dbReference type="InterPro" id="IPR036864">
    <property type="entry name" value="Zn2-C6_fun-type_DNA-bd_sf"/>
</dbReference>
<feature type="region of interest" description="Disordered" evidence="6">
    <location>
        <begin position="1"/>
        <end position="26"/>
    </location>
</feature>
<evidence type="ECO:0000313" key="8">
    <source>
        <dbReference type="EMBL" id="BCR95452.1"/>
    </source>
</evidence>
<dbReference type="InterPro" id="IPR050613">
    <property type="entry name" value="Sec_Metabolite_Reg"/>
</dbReference>
<organism evidence="9 10">
    <name type="scientific">Aspergillus kawachii</name>
    <name type="common">White koji mold</name>
    <name type="synonym">Aspergillus awamori var. kawachi</name>
    <dbReference type="NCBI Taxonomy" id="1069201"/>
    <lineage>
        <taxon>Eukaryota</taxon>
        <taxon>Fungi</taxon>
        <taxon>Dikarya</taxon>
        <taxon>Ascomycota</taxon>
        <taxon>Pezizomycotina</taxon>
        <taxon>Eurotiomycetes</taxon>
        <taxon>Eurotiomycetidae</taxon>
        <taxon>Eurotiales</taxon>
        <taxon>Aspergillaceae</taxon>
        <taxon>Aspergillus</taxon>
        <taxon>Aspergillus subgen. Circumdati</taxon>
    </lineage>
</organism>
<dbReference type="Gene3D" id="4.10.240.10">
    <property type="entry name" value="Zn(2)-C6 fungal-type DNA-binding domain"/>
    <property type="match status" value="1"/>
</dbReference>
<evidence type="ECO:0000313" key="10">
    <source>
        <dbReference type="Proteomes" id="UP000075230"/>
    </source>
</evidence>
<sequence>MKRKAALQLPHTSRRAPRQDPVSCDSCRHKKIKCDRQQPCGSCSARRLACIYGRPEAARAPNPSPAGAMQTPPTSSSSVPPGAENVPTGPTEAPLRPSNRESLLTADWLENIHMADRVPTATPKWFRDELDDSVRGRNLSVNQETGPARPLLSLPYMNRSAINENPASVNLIDFVPPKSEALNLFRYYHRYVDYLYHILVPKCVEDQIDGIYCCIESGKPVDLSHLALLFGILASSLCLQQTVVASSDVGDRSREFAFLTGAALIQSHYSLSPTLVGLQATMVVMHNVSNWNIPPSVSGLFVHGAIVSQAKSLMLHCIDSPRFRNEREGSDYNPVDLELKRRIWWDLTSFDWLLGFLPGPQEWTYLIQPRHMNVNQPLNIDDSAMRREMVSLPSSTPTDMSFFLQRLKLASVSREVVDATSYEHLHGLEPQYEKVLELDRKFHQAVAEIPDFFRLDPSSRRRFASLYEERPTIAWQGCLLQQGFFSRLCRLHRDFFIRGAREPAYSYSHVICLQSARKVLEIKRIMDGNEPNYTPPNSVVWSVMHHVFAAAVILLLDVCFNWDDILAEKRKEEVLEACRMLSKAQESSALVREGINAMMGVLQKHWRTGKLQRSDETPLVTPHGNDAVRSHPGHTQAYAQPLSTELSNVPSHPPDASTDDVPQERHLEDIWTEMLETGNDLALDTADWTELLNELADPELSRG</sequence>
<keyword evidence="4" id="KW-0804">Transcription</keyword>
<dbReference type="GO" id="GO:0008270">
    <property type="term" value="F:zinc ion binding"/>
    <property type="evidence" value="ECO:0007669"/>
    <property type="project" value="InterPro"/>
</dbReference>
<gene>
    <name evidence="8" type="ORF">AKAW2_20392A</name>
    <name evidence="9" type="ORF">RIB2604_02112490</name>
</gene>
<dbReference type="InterPro" id="IPR001138">
    <property type="entry name" value="Zn2Cys6_DnaBD"/>
</dbReference>
<dbReference type="PANTHER" id="PTHR31001:SF90">
    <property type="entry name" value="CENTROMERE DNA-BINDING PROTEIN COMPLEX CBF3 SUBUNIT B"/>
    <property type="match status" value="1"/>
</dbReference>
<dbReference type="RefSeq" id="XP_041539218.1">
    <property type="nucleotide sequence ID" value="XM_041685099.1"/>
</dbReference>
<keyword evidence="11" id="KW-1185">Reference proteome</keyword>
<name>A0A146FP73_ASPKA</name>
<keyword evidence="2" id="KW-0805">Transcription regulation</keyword>
<protein>
    <submittedName>
        <fullName evidence="9">C6 zinc finger domain protein</fullName>
    </submittedName>
</protein>
<comment type="subcellular location">
    <subcellularLocation>
        <location evidence="1">Nucleus</location>
    </subcellularLocation>
</comment>
<accession>A0A146FP73</accession>
<feature type="region of interest" description="Disordered" evidence="6">
    <location>
        <begin position="56"/>
        <end position="98"/>
    </location>
</feature>
<dbReference type="EMBL" id="BCWF01000021">
    <property type="protein sequence ID" value="GAT27555.1"/>
    <property type="molecule type" value="Genomic_DNA"/>
</dbReference>
<evidence type="ECO:0000259" key="7">
    <source>
        <dbReference type="PROSITE" id="PS50048"/>
    </source>
</evidence>
<dbReference type="PANTHER" id="PTHR31001">
    <property type="entry name" value="UNCHARACTERIZED TRANSCRIPTIONAL REGULATORY PROTEIN"/>
    <property type="match status" value="1"/>
</dbReference>
<dbReference type="GeneID" id="64956777"/>
<evidence type="ECO:0000256" key="2">
    <source>
        <dbReference type="ARBA" id="ARBA00023015"/>
    </source>
</evidence>
<dbReference type="GO" id="GO:0003677">
    <property type="term" value="F:DNA binding"/>
    <property type="evidence" value="ECO:0007669"/>
    <property type="project" value="UniProtKB-KW"/>
</dbReference>